<dbReference type="Proteomes" id="UP000186364">
    <property type="component" value="Unassembled WGS sequence"/>
</dbReference>
<evidence type="ECO:0000256" key="5">
    <source>
        <dbReference type="SAM" id="MobiDB-lite"/>
    </source>
</evidence>
<dbReference type="Gene3D" id="3.40.50.2000">
    <property type="entry name" value="Glycogen Phosphorylase B"/>
    <property type="match status" value="1"/>
</dbReference>
<evidence type="ECO:0000313" key="8">
    <source>
        <dbReference type="Proteomes" id="UP000186364"/>
    </source>
</evidence>
<dbReference type="PANTHER" id="PTHR44998">
    <property type="match status" value="1"/>
</dbReference>
<protein>
    <recommendedName>
        <fullName evidence="6">O-GlcNAc transferase C-terminal domain-containing protein</fullName>
    </recommendedName>
</protein>
<dbReference type="GO" id="GO:0016740">
    <property type="term" value="F:transferase activity"/>
    <property type="evidence" value="ECO:0007669"/>
    <property type="project" value="UniProtKB-KW"/>
</dbReference>
<feature type="domain" description="O-GlcNAc transferase C-terminal" evidence="6">
    <location>
        <begin position="351"/>
        <end position="537"/>
    </location>
</feature>
<feature type="domain" description="O-GlcNAc transferase C-terminal" evidence="6">
    <location>
        <begin position="185"/>
        <end position="342"/>
    </location>
</feature>
<reference evidence="7 8" key="1">
    <citation type="submission" date="2016-09" db="EMBL/GenBank/DDBJ databases">
        <title>Rhizobium sp. nov., a novel species isolated from the rice rhizosphere.</title>
        <authorList>
            <person name="Zhao J."/>
            <person name="Zhang X."/>
        </authorList>
    </citation>
    <scope>NUCLEOTIDE SEQUENCE [LARGE SCALE GENOMIC DNA]</scope>
    <source>
        <strain evidence="7 8">1.7048</strain>
    </source>
</reference>
<dbReference type="InterPro" id="IPR029489">
    <property type="entry name" value="OGT/SEC/SPY_C"/>
</dbReference>
<dbReference type="Pfam" id="PF13844">
    <property type="entry name" value="Glyco_transf_41"/>
    <property type="match status" value="2"/>
</dbReference>
<dbReference type="Gene3D" id="1.25.40.10">
    <property type="entry name" value="Tetratricopeptide repeat domain"/>
    <property type="match status" value="1"/>
</dbReference>
<sequence length="567" mass="63064">MSASFAKALQRYKADDVSGAIAALKPMLQPKRIPLEVLLLAGQCFTKAEHWREAASYYSRAADLHAANAPMLRALAANLLARTDDSYEAMQTARKAARNGVFDADAEDIYRRNLQDFVCLDEAQVENERFLAGLKAGDEKLLGVEYPFMNINWCDDESINARMTNTKLKIPLTAQARAARRARPHAFQDRLRIGYLSCDFYSQHATMLLFRGVLDLHDPEQVDVTLFCYTNPKNTVLDDGWRGQQPKLIDIHTLSDEQAVARIREEEIDILVDLKGHTRGGRGDILNIGAAPIQVAYLGFPGSGVGIDCDYIIGDPIVLPESSKPYYHEKFCRLPESYQANDRLHRPDPPATSRASLGLPEGAFVFASFNAVRKVTPRTAALWARILLSVPNSVLWILCAGDFARDNLASWMEGKGVARSRILFAPFAHYPEHIARLKVADFGLDTFPVNGHTTSSDKLWAGLPLATIKGRHFASRVSESLLAAVGLSELVAEDDDAYVDLVVSLAKDRERLSALRHHLSKVRAEAPLFDTARFTRHLEKAYRMMAERAQTGQEPDHFDVPALDHGA</sequence>
<evidence type="ECO:0000256" key="1">
    <source>
        <dbReference type="ARBA" id="ARBA00004922"/>
    </source>
</evidence>
<gene>
    <name evidence="7" type="ORF">BJF93_03480</name>
</gene>
<feature type="region of interest" description="Disordered" evidence="5">
    <location>
        <begin position="548"/>
        <end position="567"/>
    </location>
</feature>
<evidence type="ECO:0000256" key="2">
    <source>
        <dbReference type="ARBA" id="ARBA00022679"/>
    </source>
</evidence>
<dbReference type="InterPro" id="IPR011990">
    <property type="entry name" value="TPR-like_helical_dom_sf"/>
</dbReference>
<keyword evidence="8" id="KW-1185">Reference proteome</keyword>
<accession>A0A1Q9AZK0</accession>
<evidence type="ECO:0000256" key="4">
    <source>
        <dbReference type="ARBA" id="ARBA00022803"/>
    </source>
</evidence>
<evidence type="ECO:0000259" key="6">
    <source>
        <dbReference type="Pfam" id="PF13844"/>
    </source>
</evidence>
<comment type="caution">
    <text evidence="7">The sequence shown here is derived from an EMBL/GenBank/DDBJ whole genome shotgun (WGS) entry which is preliminary data.</text>
</comment>
<dbReference type="RefSeq" id="WP_075627012.1">
    <property type="nucleotide sequence ID" value="NZ_FOAM01000006.1"/>
</dbReference>
<keyword evidence="3" id="KW-0677">Repeat</keyword>
<keyword evidence="4" id="KW-0802">TPR repeat</keyword>
<name>A0A1Q9AZK0_9HYPH</name>
<dbReference type="PANTHER" id="PTHR44998:SF1">
    <property type="entry name" value="UDP-N-ACETYLGLUCOSAMINE--PEPTIDE N-ACETYLGLUCOSAMINYLTRANSFERASE 110 KDA SUBUNIT"/>
    <property type="match status" value="1"/>
</dbReference>
<proteinExistence type="predicted"/>
<dbReference type="SUPFAM" id="SSF48452">
    <property type="entry name" value="TPR-like"/>
    <property type="match status" value="1"/>
</dbReference>
<evidence type="ECO:0000313" key="7">
    <source>
        <dbReference type="EMBL" id="OLP61121.1"/>
    </source>
</evidence>
<dbReference type="AlphaFoldDB" id="A0A1Q9AZK0"/>
<organism evidence="7 8">
    <name type="scientific">Xaviernesmea oryzae</name>
    <dbReference type="NCBI Taxonomy" id="464029"/>
    <lineage>
        <taxon>Bacteria</taxon>
        <taxon>Pseudomonadati</taxon>
        <taxon>Pseudomonadota</taxon>
        <taxon>Alphaproteobacteria</taxon>
        <taxon>Hyphomicrobiales</taxon>
        <taxon>Rhizobiaceae</taxon>
        <taxon>Rhizobium/Agrobacterium group</taxon>
        <taxon>Xaviernesmea</taxon>
    </lineage>
</organism>
<keyword evidence="2" id="KW-0808">Transferase</keyword>
<dbReference type="EMBL" id="MKIP01000034">
    <property type="protein sequence ID" value="OLP61121.1"/>
    <property type="molecule type" value="Genomic_DNA"/>
</dbReference>
<evidence type="ECO:0000256" key="3">
    <source>
        <dbReference type="ARBA" id="ARBA00022737"/>
    </source>
</evidence>
<comment type="pathway">
    <text evidence="1">Protein modification; protein glycosylation.</text>
</comment>
<dbReference type="Gene3D" id="3.40.50.11380">
    <property type="match status" value="1"/>
</dbReference>